<evidence type="ECO:0000313" key="1">
    <source>
        <dbReference type="EMBL" id="KAF0872803.1"/>
    </source>
</evidence>
<keyword evidence="2" id="KW-1185">Reference proteome</keyword>
<comment type="caution">
    <text evidence="1">The sequence shown here is derived from an EMBL/GenBank/DDBJ whole genome shotgun (WGS) entry which is preliminary data.</text>
</comment>
<evidence type="ECO:0000313" key="2">
    <source>
        <dbReference type="Proteomes" id="UP000475037"/>
    </source>
</evidence>
<protein>
    <submittedName>
        <fullName evidence="1">LORF2 protein</fullName>
    </submittedName>
</protein>
<feature type="non-terminal residue" evidence="1">
    <location>
        <position position="116"/>
    </location>
</feature>
<dbReference type="EMBL" id="VOAJ01006269">
    <property type="protein sequence ID" value="KAF0872803.1"/>
    <property type="molecule type" value="Genomic_DNA"/>
</dbReference>
<feature type="non-terminal residue" evidence="1">
    <location>
        <position position="1"/>
    </location>
</feature>
<proteinExistence type="predicted"/>
<dbReference type="Proteomes" id="UP000475037">
    <property type="component" value="Unassembled WGS sequence"/>
</dbReference>
<accession>A0A6G1AC57</accession>
<gene>
    <name evidence="1" type="ORF">FOF47_R03693</name>
</gene>
<reference evidence="1 2" key="1">
    <citation type="submission" date="2019-11" db="EMBL/GenBank/DDBJ databases">
        <authorList>
            <person name="Yang C."/>
            <person name="Li F."/>
        </authorList>
    </citation>
    <scope>NUCLEOTIDE SEQUENCE [LARGE SCALE GENOMIC DNA]</scope>
    <source>
        <strain evidence="1">KB4526</strain>
        <tissue evidence="1">Muscle</tissue>
    </source>
</reference>
<dbReference type="AlphaFoldDB" id="A0A6G1AC57"/>
<organism evidence="1 2">
    <name type="scientific">Crocuta crocuta</name>
    <name type="common">Spotted hyena</name>
    <dbReference type="NCBI Taxonomy" id="9678"/>
    <lineage>
        <taxon>Eukaryota</taxon>
        <taxon>Metazoa</taxon>
        <taxon>Chordata</taxon>
        <taxon>Craniata</taxon>
        <taxon>Vertebrata</taxon>
        <taxon>Euteleostomi</taxon>
        <taxon>Mammalia</taxon>
        <taxon>Eutheria</taxon>
        <taxon>Laurasiatheria</taxon>
        <taxon>Carnivora</taxon>
        <taxon>Feliformia</taxon>
        <taxon>Hyaenidae</taxon>
        <taxon>Crocuta</taxon>
    </lineage>
</organism>
<sequence length="116" mass="14092">MLHCWWECKLVHLLWKTVWRFLKVVKIELPYEPAVLSIYPKTTKILISRDKCTPMFIAVLSTVAILWKQLKHPLTDEWIKNMWYIYAMEYYLAIKENEILPFAKTWMELENIMLSQ</sequence>
<name>A0A6G1AC57_CROCR</name>